<keyword evidence="4 11" id="KW-0812">Transmembrane</keyword>
<feature type="transmembrane region" description="Helical" evidence="11">
    <location>
        <begin position="79"/>
        <end position="100"/>
    </location>
</feature>
<keyword evidence="8 11" id="KW-0472">Membrane</keyword>
<feature type="domain" description="Cation/H+ exchanger transmembrane" evidence="12">
    <location>
        <begin position="26"/>
        <end position="424"/>
    </location>
</feature>
<evidence type="ECO:0000259" key="12">
    <source>
        <dbReference type="Pfam" id="PF00999"/>
    </source>
</evidence>
<accession>A0A4D9CXX3</accession>
<feature type="compositionally biased region" description="Basic and acidic residues" evidence="10">
    <location>
        <begin position="1514"/>
        <end position="1523"/>
    </location>
</feature>
<feature type="transmembrane region" description="Helical" evidence="11">
    <location>
        <begin position="107"/>
        <end position="129"/>
    </location>
</feature>
<dbReference type="Proteomes" id="UP000355283">
    <property type="component" value="Unassembled WGS sequence"/>
</dbReference>
<dbReference type="Gene3D" id="6.10.140.1330">
    <property type="match status" value="1"/>
</dbReference>
<feature type="transmembrane region" description="Helical" evidence="11">
    <location>
        <begin position="295"/>
        <end position="316"/>
    </location>
</feature>
<proteinExistence type="predicted"/>
<feature type="region of interest" description="Disordered" evidence="10">
    <location>
        <begin position="1438"/>
        <end position="1477"/>
    </location>
</feature>
<keyword evidence="2" id="KW-0813">Transport</keyword>
<dbReference type="GO" id="GO:0015386">
    <property type="term" value="F:potassium:proton antiporter activity"/>
    <property type="evidence" value="ECO:0007669"/>
    <property type="project" value="TreeGrafter"/>
</dbReference>
<feature type="compositionally biased region" description="Low complexity" evidence="10">
    <location>
        <begin position="1465"/>
        <end position="1475"/>
    </location>
</feature>
<dbReference type="GO" id="GO:0005886">
    <property type="term" value="C:plasma membrane"/>
    <property type="evidence" value="ECO:0007669"/>
    <property type="project" value="UniProtKB-SubCell"/>
</dbReference>
<feature type="region of interest" description="Disordered" evidence="10">
    <location>
        <begin position="1254"/>
        <end position="1304"/>
    </location>
</feature>
<keyword evidence="6" id="KW-0915">Sodium</keyword>
<feature type="compositionally biased region" description="Basic and acidic residues" evidence="10">
    <location>
        <begin position="1600"/>
        <end position="1623"/>
    </location>
</feature>
<keyword evidence="14" id="KW-1185">Reference proteome</keyword>
<feature type="region of interest" description="Disordered" evidence="10">
    <location>
        <begin position="1357"/>
        <end position="1425"/>
    </location>
</feature>
<dbReference type="Pfam" id="PF00999">
    <property type="entry name" value="Na_H_Exchanger"/>
    <property type="match status" value="1"/>
</dbReference>
<gene>
    <name evidence="13" type="ORF">NSK_007330</name>
</gene>
<protein>
    <recommendedName>
        <fullName evidence="12">Cation/H+ exchanger transmembrane domain-containing protein</fullName>
    </recommendedName>
</protein>
<dbReference type="GO" id="GO:0098719">
    <property type="term" value="P:sodium ion import across plasma membrane"/>
    <property type="evidence" value="ECO:0007669"/>
    <property type="project" value="TreeGrafter"/>
</dbReference>
<reference evidence="13 14" key="1">
    <citation type="submission" date="2019-01" db="EMBL/GenBank/DDBJ databases">
        <title>Nuclear Genome Assembly of the Microalgal Biofuel strain Nannochloropsis salina CCMP1776.</title>
        <authorList>
            <person name="Hovde B."/>
        </authorList>
    </citation>
    <scope>NUCLEOTIDE SEQUENCE [LARGE SCALE GENOMIC DNA]</scope>
    <source>
        <strain evidence="13 14">CCMP1776</strain>
    </source>
</reference>
<dbReference type="GO" id="GO:0051453">
    <property type="term" value="P:regulation of intracellular pH"/>
    <property type="evidence" value="ECO:0007669"/>
    <property type="project" value="TreeGrafter"/>
</dbReference>
<dbReference type="PANTHER" id="PTHR10110:SF86">
    <property type="entry name" value="SODIUM_HYDROGEN EXCHANGER 7"/>
    <property type="match status" value="1"/>
</dbReference>
<evidence type="ECO:0000256" key="1">
    <source>
        <dbReference type="ARBA" id="ARBA00004651"/>
    </source>
</evidence>
<keyword evidence="5 11" id="KW-1133">Transmembrane helix</keyword>
<dbReference type="InterPro" id="IPR018422">
    <property type="entry name" value="Cation/H_exchanger_CPA1"/>
</dbReference>
<dbReference type="SUPFAM" id="SSF51206">
    <property type="entry name" value="cAMP-binding domain-like"/>
    <property type="match status" value="1"/>
</dbReference>
<sequence length="1623" mass="175920">MAAEYKENLTDLGLGTLCIALTLGIISRSWLQKILPIPYSVVLLLFGLAIGTFLVTTYPNSHDIVSNSVHTWVDISPEAVIFCILPILIFEASFSANLFLFYKSLPAVFCMAIPLVVFSSVVIGLVGYFRFPYGWDFPTALLLGSILSPTDTVAPMAILKELGAPESLQIIVEGESLLNDGSALVLFTLARGMVLSGQVPTALEGFVSLVRLSLGGPIVGLCVGALASYILGFILNDPLSEITTTVVVGYGSFILAESTGLHASGVLAMVVAGLYMSFYGRGRVSARVRAELNSFWAIAGFITNTLIFVVAGLQMAMRGLRSTYISSTDWGIMVGLYVLMNTLRLAGVIIFFPILRRGSYGIDTRQGVVLAYSGLRGAVGLTLAIAIHQDSQIPIATRDRILFHVAGASLLSLLVNGTTLKPLITVLGLDRESPAEVEVYQRTSIALEQRIEDRVMLLKREPFLGDADWGVVWRYLPVLTKDVYWHRFRQGHTLLTDWEAEYMSLRSRGDEEELEETVLKGQQARRQPLRRRRKAQLKAASVAAAQASASNPLSAPSKLKGVPNRLRRTWRYYAQLYNDLDGPEREGFRQLRAGLLDAWRNHLTVEGHMKHEQEELASDQYLAAAAAGSSDKANEGPASQLSSVMSSASSVEPPLARLAYASSSSSLPVGQEVSALSFEGVSSGSSKPISRRRMSNVTVLWEPEIEGLKLENSRGSVPCLAEGSAESSNGVGTPQESVPASENGFHPEGLASHDGTAKGAGVGEASAHTVHLGAPPTANSSTSDTVKVLGPALQEDMLKRARVQVLTVLKHLYGANFHSGLLSNEGYQALEKNLYKLILDPGCELNEWRTLEREIWIPLNALRLAKRLSRSAIIRPLANSFLFSRLAFLFGLAVNFIKAHRSLAEDLGKILGAGPTTTILEQEIWREIEDAQRTIEMYLPIYPNTFNSVKTEIATSVVLQHFRSLLEESHEMGILHERRYHKAVEACNDATNALSAHSHSEHAPSYASVLSAVGFLRFLPSQQLEELFLEPKPGKRRLFADVYVRANRKLLKRGLQREGGLGGGWYVVVRGVVAVGDVILPQGSTLGLVESLLGEEVAEDYVTTTLTHLLFFDQAAILQEAESNPLLLKSLWWYVAVQELRQYESYEDLNVGEVGELLADAHFVQVVDGQDVGGMGEGEGKTWRARNASSLRLLSLSSIRLQLENISTVAGQSLRLPHSSTVARKPSRRHQLLRVWGSKKDVLILKGGIRGPSLAPTPKNSLSGKHRNWNSKEDLPSAGSGMSSESALIGKSSGKKGVVGSSRLVGNPLKVDSLSASASTEPPKRPPMLLSDFQGEVALEVGSICFVIQREEASATAAPAPPVGRLITPAHPTPGSLAGKRGSTSRRDSAGLQPLKRGSEVVSGVDLTPLEPAYPPGERPLSRERPRWKQVEEMPLGGKAPFDVPIPISKKKTPSSRSSQHVILSSSHKTPRSSSKWAQTVTLQDFLDSACGEIDVEAAKKALAKGETLAGFLSRRETMDKSAEGGGGGSVGTPPRSKQRVSSTASSPLTTLFSRADFQPARRSQTEEVPLEGDDVAQSRQARHSGQANGRKPTALELMFMDRSESGGNGRKETQVARGDDQV</sequence>
<feature type="transmembrane region" description="Helical" evidence="11">
    <location>
        <begin position="215"/>
        <end position="235"/>
    </location>
</feature>
<feature type="compositionally biased region" description="Polar residues" evidence="10">
    <location>
        <begin position="1455"/>
        <end position="1464"/>
    </location>
</feature>
<feature type="compositionally biased region" description="Polar residues" evidence="10">
    <location>
        <begin position="725"/>
        <end position="740"/>
    </location>
</feature>
<keyword evidence="3" id="KW-1003">Cell membrane</keyword>
<comment type="caution">
    <text evidence="13">The sequence shown here is derived from an EMBL/GenBank/DDBJ whole genome shotgun (WGS) entry which is preliminary data.</text>
</comment>
<dbReference type="EMBL" id="SDOX01000128">
    <property type="protein sequence ID" value="TFJ81369.1"/>
    <property type="molecule type" value="Genomic_DNA"/>
</dbReference>
<evidence type="ECO:0000256" key="5">
    <source>
        <dbReference type="ARBA" id="ARBA00022989"/>
    </source>
</evidence>
<organism evidence="13 14">
    <name type="scientific">Nannochloropsis salina CCMP1776</name>
    <dbReference type="NCBI Taxonomy" id="1027361"/>
    <lineage>
        <taxon>Eukaryota</taxon>
        <taxon>Sar</taxon>
        <taxon>Stramenopiles</taxon>
        <taxon>Ochrophyta</taxon>
        <taxon>Eustigmatophyceae</taxon>
        <taxon>Eustigmatales</taxon>
        <taxon>Monodopsidaceae</taxon>
        <taxon>Microchloropsis</taxon>
        <taxon>Microchloropsis salina</taxon>
    </lineage>
</organism>
<dbReference type="OrthoDB" id="441412at2759"/>
<feature type="transmembrane region" description="Helical" evidence="11">
    <location>
        <begin position="38"/>
        <end position="59"/>
    </location>
</feature>
<name>A0A4D9CXX3_9STRA</name>
<comment type="subcellular location">
    <subcellularLocation>
        <location evidence="1">Cell membrane</location>
        <topology evidence="1">Multi-pass membrane protein</topology>
    </subcellularLocation>
</comment>
<evidence type="ECO:0000256" key="7">
    <source>
        <dbReference type="ARBA" id="ARBA00023065"/>
    </source>
</evidence>
<evidence type="ECO:0000313" key="14">
    <source>
        <dbReference type="Proteomes" id="UP000355283"/>
    </source>
</evidence>
<keyword evidence="7" id="KW-0406">Ion transport</keyword>
<keyword evidence="9" id="KW-0739">Sodium transport</keyword>
<evidence type="ECO:0000256" key="4">
    <source>
        <dbReference type="ARBA" id="ARBA00022692"/>
    </source>
</evidence>
<dbReference type="InterPro" id="IPR018490">
    <property type="entry name" value="cNMP-bd_dom_sf"/>
</dbReference>
<feature type="region of interest" description="Disordered" evidence="10">
    <location>
        <begin position="1510"/>
        <end position="1623"/>
    </location>
</feature>
<dbReference type="PANTHER" id="PTHR10110">
    <property type="entry name" value="SODIUM/HYDROGEN EXCHANGER"/>
    <property type="match status" value="1"/>
</dbReference>
<evidence type="ECO:0000256" key="10">
    <source>
        <dbReference type="SAM" id="MobiDB-lite"/>
    </source>
</evidence>
<feature type="transmembrane region" description="Helical" evidence="11">
    <location>
        <begin position="367"/>
        <end position="389"/>
    </location>
</feature>
<evidence type="ECO:0000256" key="2">
    <source>
        <dbReference type="ARBA" id="ARBA00022448"/>
    </source>
</evidence>
<feature type="compositionally biased region" description="Polar residues" evidence="10">
    <location>
        <begin position="1578"/>
        <end position="1588"/>
    </location>
</feature>
<feature type="transmembrane region" description="Helical" evidence="11">
    <location>
        <begin position="12"/>
        <end position="31"/>
    </location>
</feature>
<feature type="compositionally biased region" description="Low complexity" evidence="10">
    <location>
        <begin position="1290"/>
        <end position="1302"/>
    </location>
</feature>
<feature type="region of interest" description="Disordered" evidence="10">
    <location>
        <begin position="719"/>
        <end position="785"/>
    </location>
</feature>
<evidence type="ECO:0000313" key="13">
    <source>
        <dbReference type="EMBL" id="TFJ81369.1"/>
    </source>
</evidence>
<feature type="transmembrane region" description="Helical" evidence="11">
    <location>
        <begin position="247"/>
        <end position="275"/>
    </location>
</feature>
<dbReference type="InterPro" id="IPR006153">
    <property type="entry name" value="Cation/H_exchanger_TM"/>
</dbReference>
<evidence type="ECO:0000256" key="11">
    <source>
        <dbReference type="SAM" id="Phobius"/>
    </source>
</evidence>
<evidence type="ECO:0000256" key="8">
    <source>
        <dbReference type="ARBA" id="ARBA00023136"/>
    </source>
</evidence>
<evidence type="ECO:0000256" key="9">
    <source>
        <dbReference type="ARBA" id="ARBA00023201"/>
    </source>
</evidence>
<evidence type="ECO:0000256" key="3">
    <source>
        <dbReference type="ARBA" id="ARBA00022475"/>
    </source>
</evidence>
<feature type="transmembrane region" description="Helical" evidence="11">
    <location>
        <begin position="336"/>
        <end position="355"/>
    </location>
</feature>
<feature type="compositionally biased region" description="Polar residues" evidence="10">
    <location>
        <begin position="1540"/>
        <end position="1553"/>
    </location>
</feature>
<dbReference type="GO" id="GO:0015385">
    <property type="term" value="F:sodium:proton antiporter activity"/>
    <property type="evidence" value="ECO:0007669"/>
    <property type="project" value="InterPro"/>
</dbReference>
<evidence type="ECO:0000256" key="6">
    <source>
        <dbReference type="ARBA" id="ARBA00023053"/>
    </source>
</evidence>